<dbReference type="GO" id="GO:0008168">
    <property type="term" value="F:methyltransferase activity"/>
    <property type="evidence" value="ECO:0007669"/>
    <property type="project" value="UniProtKB-KW"/>
</dbReference>
<dbReference type="GO" id="GO:0032259">
    <property type="term" value="P:methylation"/>
    <property type="evidence" value="ECO:0007669"/>
    <property type="project" value="UniProtKB-KW"/>
</dbReference>
<dbReference type="InterPro" id="IPR016874">
    <property type="entry name" value="TcmP-like"/>
</dbReference>
<evidence type="ECO:0000313" key="3">
    <source>
        <dbReference type="EMBL" id="KUG04000.1"/>
    </source>
</evidence>
<dbReference type="PANTHER" id="PTHR43619">
    <property type="entry name" value="S-ADENOSYL-L-METHIONINE-DEPENDENT METHYLTRANSFERASE YKTD-RELATED"/>
    <property type="match status" value="1"/>
</dbReference>
<comment type="caution">
    <text evidence="3">The sequence shown here is derived from an EMBL/GenBank/DDBJ whole genome shotgun (WGS) entry which is preliminary data.</text>
</comment>
<accession>A0A0W8E5Q1</accession>
<dbReference type="AlphaFoldDB" id="A0A0W8E5Q1"/>
<evidence type="ECO:0000256" key="2">
    <source>
        <dbReference type="ARBA" id="ARBA00022679"/>
    </source>
</evidence>
<evidence type="ECO:0008006" key="4">
    <source>
        <dbReference type="Google" id="ProtNLM"/>
    </source>
</evidence>
<dbReference type="EMBL" id="LNQE01001862">
    <property type="protein sequence ID" value="KUG04000.1"/>
    <property type="molecule type" value="Genomic_DNA"/>
</dbReference>
<keyword evidence="1" id="KW-0489">Methyltransferase</keyword>
<name>A0A0W8E5Q1_9ZZZZ</name>
<organism evidence="3">
    <name type="scientific">hydrocarbon metagenome</name>
    <dbReference type="NCBI Taxonomy" id="938273"/>
    <lineage>
        <taxon>unclassified sequences</taxon>
        <taxon>metagenomes</taxon>
        <taxon>ecological metagenomes</taxon>
    </lineage>
</organism>
<dbReference type="InterPro" id="IPR029063">
    <property type="entry name" value="SAM-dependent_MTases_sf"/>
</dbReference>
<gene>
    <name evidence="3" type="ORF">ASZ90_018589</name>
</gene>
<dbReference type="PANTHER" id="PTHR43619:SF2">
    <property type="entry name" value="S-ADENOSYL-L-METHIONINE-DEPENDENT METHYLTRANSFERASES SUPERFAMILY PROTEIN"/>
    <property type="match status" value="1"/>
</dbReference>
<dbReference type="SUPFAM" id="SSF53335">
    <property type="entry name" value="S-adenosyl-L-methionine-dependent methyltransferases"/>
    <property type="match status" value="1"/>
</dbReference>
<proteinExistence type="predicted"/>
<protein>
    <recommendedName>
        <fullName evidence="4">Tetracenomycin polyketide synthesis o-methyltransferase tcmp</fullName>
    </recommendedName>
</protein>
<reference evidence="3" key="1">
    <citation type="journal article" date="2015" name="Proc. Natl. Acad. Sci. U.S.A.">
        <title>Networks of energetic and metabolic interactions define dynamics in microbial communities.</title>
        <authorList>
            <person name="Embree M."/>
            <person name="Liu J.K."/>
            <person name="Al-Bassam M.M."/>
            <person name="Zengler K."/>
        </authorList>
    </citation>
    <scope>NUCLEOTIDE SEQUENCE</scope>
</reference>
<dbReference type="Pfam" id="PF04072">
    <property type="entry name" value="LCM"/>
    <property type="match status" value="1"/>
</dbReference>
<dbReference type="PIRSF" id="PIRSF028177">
    <property type="entry name" value="Polyketide_synth_Omtfrase_TcmP"/>
    <property type="match status" value="1"/>
</dbReference>
<keyword evidence="2" id="KW-0808">Transferase</keyword>
<dbReference type="Gene3D" id="3.40.50.150">
    <property type="entry name" value="Vaccinia Virus protein VP39"/>
    <property type="match status" value="1"/>
</dbReference>
<evidence type="ECO:0000256" key="1">
    <source>
        <dbReference type="ARBA" id="ARBA00022603"/>
    </source>
</evidence>
<dbReference type="InterPro" id="IPR007213">
    <property type="entry name" value="Ppm1/Ppm2/Tcmp"/>
</dbReference>
<sequence length="282" mass="32493">MSKISLTKEKETLFIPLFGKATESQKNNPILVDEKAIEIINHIDYDFSSLRIPDKTNTMMSLRARLIDNCVKDFLVQNNDCVALHLGCGLDSRYDRIADEQVDWYDIDFLEVIEVRQVFYQESERYHLIGSSVMESEWLARIPVNHQNYIVIAEGLLMYLRENEIKSLLKSLQERLGDFTLVIDAFSVFTSRKVSSHPSLKQTGASIHWGIDDPRDLEQWGLGIRLSDQIYFTSNDLISQLAPGFRAMYKIADKFPFIKNAHRILIYQVIKGTGFLTTFRSG</sequence>